<proteinExistence type="predicted"/>
<evidence type="ECO:0000313" key="2">
    <source>
        <dbReference type="Proteomes" id="UP000184130"/>
    </source>
</evidence>
<dbReference type="Proteomes" id="UP000184130">
    <property type="component" value="Unassembled WGS sequence"/>
</dbReference>
<gene>
    <name evidence="1" type="ORF">SAMN05216463_11347</name>
</gene>
<name>A0A1M6VMV1_XYLRU</name>
<organism evidence="1 2">
    <name type="scientific">Xylanibacter ruminicola</name>
    <name type="common">Prevotella ruminicola</name>
    <dbReference type="NCBI Taxonomy" id="839"/>
    <lineage>
        <taxon>Bacteria</taxon>
        <taxon>Pseudomonadati</taxon>
        <taxon>Bacteroidota</taxon>
        <taxon>Bacteroidia</taxon>
        <taxon>Bacteroidales</taxon>
        <taxon>Prevotellaceae</taxon>
        <taxon>Xylanibacter</taxon>
    </lineage>
</organism>
<dbReference type="EMBL" id="FRBD01000013">
    <property type="protein sequence ID" value="SHK82651.1"/>
    <property type="molecule type" value="Genomic_DNA"/>
</dbReference>
<evidence type="ECO:0000313" key="1">
    <source>
        <dbReference type="EMBL" id="SHK82651.1"/>
    </source>
</evidence>
<dbReference type="AlphaFoldDB" id="A0A1M6VMV1"/>
<protein>
    <submittedName>
        <fullName evidence="1">Uncharacterized protein</fullName>
    </submittedName>
</protein>
<reference evidence="1 2" key="1">
    <citation type="submission" date="2016-11" db="EMBL/GenBank/DDBJ databases">
        <authorList>
            <person name="Jaros S."/>
            <person name="Januszkiewicz K."/>
            <person name="Wedrychowicz H."/>
        </authorList>
    </citation>
    <scope>NUCLEOTIDE SEQUENCE [LARGE SCALE GENOMIC DNA]</scope>
    <source>
        <strain evidence="1 2">KHT3</strain>
    </source>
</reference>
<sequence>MVLENPQLGVKKATFLTPSPQKNEKKYTKRTVPFVY</sequence>
<accession>A0A1M6VMV1</accession>